<protein>
    <recommendedName>
        <fullName evidence="1">Calcineurin-like phosphoesterase domain-containing protein</fullName>
    </recommendedName>
</protein>
<evidence type="ECO:0000259" key="1">
    <source>
        <dbReference type="Pfam" id="PF00149"/>
    </source>
</evidence>
<comment type="caution">
    <text evidence="2">The sequence shown here is derived from an EMBL/GenBank/DDBJ whole genome shotgun (WGS) entry which is preliminary data.</text>
</comment>
<gene>
    <name evidence="2" type="ORF">COW49_01645</name>
</gene>
<dbReference type="EMBL" id="PFFD01000072">
    <property type="protein sequence ID" value="PIV87079.1"/>
    <property type="molecule type" value="Genomic_DNA"/>
</dbReference>
<dbReference type="Gene3D" id="3.60.21.10">
    <property type="match status" value="1"/>
</dbReference>
<sequence length="327" mass="37299">MMLISILSDLHITDRTPRSRIDDYPKTQFEKIRDTLQKIREVWGSKLLVIPGDIFDSSRVPDVVKKSYIKLLREEAPLIDILVVFGQHDLRYHSLSTMDNTPLALLEEACENVHILGKTPKTYMDKTSKTMVNFHGYHYGEEIKNVERKEGVYNVLVAHRMVLNGDEQFIPGTPSNTMFRLFPSYDLILTGDNHQSFSKVSSHGGVVNTLVNAGSLMRMTSAQKEHAPTLFLHNTNSRNTYKDKLIVPPASDVFLKNEEEIQRETQAERFDKLIELLEAQRSTFNSMNIEDNLLEFIKQESIPEATASIIKELMTHAKGHSSNHLSS</sequence>
<proteinExistence type="predicted"/>
<feature type="domain" description="Calcineurin-like phosphoesterase" evidence="1">
    <location>
        <begin position="3"/>
        <end position="195"/>
    </location>
</feature>
<dbReference type="GO" id="GO:0016787">
    <property type="term" value="F:hydrolase activity"/>
    <property type="evidence" value="ECO:0007669"/>
    <property type="project" value="InterPro"/>
</dbReference>
<dbReference type="AlphaFoldDB" id="A0A2M7FC79"/>
<dbReference type="PANTHER" id="PTHR30337:SF0">
    <property type="entry name" value="NUCLEASE SBCCD SUBUNIT D"/>
    <property type="match status" value="1"/>
</dbReference>
<accession>A0A2M7FC79</accession>
<dbReference type="PANTHER" id="PTHR30337">
    <property type="entry name" value="COMPONENT OF ATP-DEPENDENT DSDNA EXONUCLEASE"/>
    <property type="match status" value="1"/>
</dbReference>
<dbReference type="Proteomes" id="UP000228497">
    <property type="component" value="Unassembled WGS sequence"/>
</dbReference>
<evidence type="ECO:0000313" key="2">
    <source>
        <dbReference type="EMBL" id="PIV87079.1"/>
    </source>
</evidence>
<evidence type="ECO:0000313" key="3">
    <source>
        <dbReference type="Proteomes" id="UP000228497"/>
    </source>
</evidence>
<dbReference type="SUPFAM" id="SSF56300">
    <property type="entry name" value="Metallo-dependent phosphatases"/>
    <property type="match status" value="1"/>
</dbReference>
<dbReference type="InterPro" id="IPR004843">
    <property type="entry name" value="Calcineurin-like_PHP"/>
</dbReference>
<organism evidence="2 3">
    <name type="scientific">Candidatus Kaiserbacteria bacterium CG17_big_fil_post_rev_8_21_14_2_50_51_7</name>
    <dbReference type="NCBI Taxonomy" id="1974613"/>
    <lineage>
        <taxon>Bacteria</taxon>
        <taxon>Candidatus Kaiseribacteriota</taxon>
    </lineage>
</organism>
<dbReference type="InterPro" id="IPR050535">
    <property type="entry name" value="DNA_Repair-Maintenance_Comp"/>
</dbReference>
<name>A0A2M7FC79_9BACT</name>
<reference evidence="3" key="1">
    <citation type="submission" date="2017-09" db="EMBL/GenBank/DDBJ databases">
        <title>Depth-based differentiation of microbial function through sediment-hosted aquifers and enrichment of novel symbionts in the deep terrestrial subsurface.</title>
        <authorList>
            <person name="Probst A.J."/>
            <person name="Ladd B."/>
            <person name="Jarett J.K."/>
            <person name="Geller-Mcgrath D.E."/>
            <person name="Sieber C.M.K."/>
            <person name="Emerson J.B."/>
            <person name="Anantharaman K."/>
            <person name="Thomas B.C."/>
            <person name="Malmstrom R."/>
            <person name="Stieglmeier M."/>
            <person name="Klingl A."/>
            <person name="Woyke T."/>
            <person name="Ryan C.M."/>
            <person name="Banfield J.F."/>
        </authorList>
    </citation>
    <scope>NUCLEOTIDE SEQUENCE [LARGE SCALE GENOMIC DNA]</scope>
</reference>
<dbReference type="Pfam" id="PF00149">
    <property type="entry name" value="Metallophos"/>
    <property type="match status" value="1"/>
</dbReference>
<dbReference type="InterPro" id="IPR029052">
    <property type="entry name" value="Metallo-depent_PP-like"/>
</dbReference>